<feature type="compositionally biased region" description="Polar residues" evidence="8">
    <location>
        <begin position="113"/>
        <end position="122"/>
    </location>
</feature>
<dbReference type="InterPro" id="IPR050460">
    <property type="entry name" value="Distal-less_Homeobox_TF"/>
</dbReference>
<feature type="compositionally biased region" description="Gly residues" evidence="8">
    <location>
        <begin position="456"/>
        <end position="468"/>
    </location>
</feature>
<dbReference type="Pfam" id="PF00046">
    <property type="entry name" value="Homeodomain"/>
    <property type="match status" value="1"/>
</dbReference>
<evidence type="ECO:0000256" key="8">
    <source>
        <dbReference type="SAM" id="MobiDB-lite"/>
    </source>
</evidence>
<dbReference type="InterPro" id="IPR000047">
    <property type="entry name" value="HTH_motif"/>
</dbReference>
<evidence type="ECO:0000313" key="10">
    <source>
        <dbReference type="EMBL" id="KAK2585622.1"/>
    </source>
</evidence>
<gene>
    <name evidence="10" type="ORF">KPH14_010247</name>
</gene>
<feature type="DNA-binding region" description="Homeobox" evidence="6">
    <location>
        <begin position="342"/>
        <end position="401"/>
    </location>
</feature>
<dbReference type="InterPro" id="IPR001356">
    <property type="entry name" value="HD"/>
</dbReference>
<feature type="region of interest" description="Disordered" evidence="8">
    <location>
        <begin position="400"/>
        <end position="527"/>
    </location>
</feature>
<feature type="compositionally biased region" description="Gly residues" evidence="8">
    <location>
        <begin position="145"/>
        <end position="167"/>
    </location>
</feature>
<reference evidence="10" key="1">
    <citation type="submission" date="2021-08" db="EMBL/GenBank/DDBJ databases">
        <authorList>
            <person name="Misof B."/>
            <person name="Oliver O."/>
            <person name="Podsiadlowski L."/>
            <person name="Donath A."/>
            <person name="Peters R."/>
            <person name="Mayer C."/>
            <person name="Rust J."/>
            <person name="Gunkel S."/>
            <person name="Lesny P."/>
            <person name="Martin S."/>
            <person name="Oeyen J.P."/>
            <person name="Petersen M."/>
            <person name="Panagiotis P."/>
            <person name="Wilbrandt J."/>
            <person name="Tanja T."/>
        </authorList>
    </citation>
    <scope>NUCLEOTIDE SEQUENCE</scope>
    <source>
        <strain evidence="10">GBR_01_08_01A</strain>
        <tissue evidence="10">Thorax + abdomen</tissue>
    </source>
</reference>
<keyword evidence="4 6" id="KW-0371">Homeobox</keyword>
<dbReference type="PRINTS" id="PR00031">
    <property type="entry name" value="HTHREPRESSR"/>
</dbReference>
<dbReference type="SUPFAM" id="SSF46689">
    <property type="entry name" value="Homeodomain-like"/>
    <property type="match status" value="1"/>
</dbReference>
<feature type="compositionally biased region" description="Basic residues" evidence="8">
    <location>
        <begin position="497"/>
        <end position="515"/>
    </location>
</feature>
<comment type="caution">
    <text evidence="10">The sequence shown here is derived from an EMBL/GenBank/DDBJ whole genome shotgun (WGS) entry which is preliminary data.</text>
</comment>
<evidence type="ECO:0000256" key="5">
    <source>
        <dbReference type="ARBA" id="ARBA00023242"/>
    </source>
</evidence>
<sequence length="552" mass="56550">MGVTYTGYASTETIMASGERIRAENIAARWWGERIACLLVGGRRRGLEWRRCGELRKPHTGLRGEAPASLCIIIPVRAARCALQAAAATTSSAANLSTLEAALELSSKVERPGSTTTLNFTDLGSPFGAGDPCPSSTPTPNSMSGGAGGGPSGGGQAGGGNAGGNGGSDMDQHLHHGGLGSVTPGPPGAGGNGGDSTTSSTPVSQTGKSAFIELQHNNLYNPASLRGGYPGGHNVPGAHQFSHQVGALGHQSSGPGSGNQQHAEPGFPSPRSALAGYPFAPMHQHNAYGYHLGSYAPQCPSPPKDGEYPNYLSPLGDKGGSLVDELGGGGGGSLRNGKGKKMRKPRTIYSSLQLQQLNRRFQRTQYLALPERAELAASLGLTQTQVKIWFQNRRSKYKKMMKAAQQGGGGGGGQHGSLLAGGTALPGGPSPQPGQPGSLMQGGGGSSVSGSPTTGYLGGMGGGGGGHTPGSSSPGSEMSPQHNESPPAPSWPGEMKHHPHPHAPPHTHHHPHTPGHHPPPPPPPPHHAGYMPQYSWYQADPNPGLLTVWPAV</sequence>
<keyword evidence="3 6" id="KW-0238">DNA-binding</keyword>
<dbReference type="Gene3D" id="1.10.10.60">
    <property type="entry name" value="Homeodomain-like"/>
    <property type="match status" value="1"/>
</dbReference>
<evidence type="ECO:0000256" key="2">
    <source>
        <dbReference type="ARBA" id="ARBA00022473"/>
    </source>
</evidence>
<dbReference type="PANTHER" id="PTHR24327">
    <property type="entry name" value="HOMEOBOX PROTEIN"/>
    <property type="match status" value="1"/>
</dbReference>
<dbReference type="PROSITE" id="PS00027">
    <property type="entry name" value="HOMEOBOX_1"/>
    <property type="match status" value="1"/>
</dbReference>
<feature type="compositionally biased region" description="Low complexity" evidence="8">
    <location>
        <begin position="416"/>
        <end position="427"/>
    </location>
</feature>
<feature type="region of interest" description="Disordered" evidence="8">
    <location>
        <begin position="112"/>
        <end position="204"/>
    </location>
</feature>
<accession>A0AAD9RTG2</accession>
<dbReference type="GO" id="GO:0000981">
    <property type="term" value="F:DNA-binding transcription factor activity, RNA polymerase II-specific"/>
    <property type="evidence" value="ECO:0007669"/>
    <property type="project" value="InterPro"/>
</dbReference>
<evidence type="ECO:0000256" key="4">
    <source>
        <dbReference type="ARBA" id="ARBA00023155"/>
    </source>
</evidence>
<feature type="compositionally biased region" description="Polar residues" evidence="8">
    <location>
        <begin position="250"/>
        <end position="262"/>
    </location>
</feature>
<keyword evidence="5 6" id="KW-0539">Nucleus</keyword>
<evidence type="ECO:0000259" key="9">
    <source>
        <dbReference type="PROSITE" id="PS50071"/>
    </source>
</evidence>
<dbReference type="PANTHER" id="PTHR24327:SF81">
    <property type="entry name" value="HOMEOTIC PROTEIN DISTAL-LESS-RELATED"/>
    <property type="match status" value="1"/>
</dbReference>
<dbReference type="GO" id="GO:0005634">
    <property type="term" value="C:nucleus"/>
    <property type="evidence" value="ECO:0007669"/>
    <property type="project" value="UniProtKB-SubCell"/>
</dbReference>
<dbReference type="PROSITE" id="PS50071">
    <property type="entry name" value="HOMEOBOX_2"/>
    <property type="match status" value="1"/>
</dbReference>
<dbReference type="PRINTS" id="PR00024">
    <property type="entry name" value="HOMEOBOX"/>
</dbReference>
<evidence type="ECO:0000256" key="3">
    <source>
        <dbReference type="ARBA" id="ARBA00023125"/>
    </source>
</evidence>
<comment type="subcellular location">
    <subcellularLocation>
        <location evidence="1 6 7">Nucleus</location>
    </subcellularLocation>
</comment>
<feature type="region of interest" description="Disordered" evidence="8">
    <location>
        <begin position="246"/>
        <end position="275"/>
    </location>
</feature>
<name>A0AAD9RTG2_9HYME</name>
<dbReference type="SMART" id="SM00389">
    <property type="entry name" value="HOX"/>
    <property type="match status" value="1"/>
</dbReference>
<reference evidence="10" key="2">
    <citation type="journal article" date="2023" name="Commun. Biol.">
        <title>Intrasexual cuticular hydrocarbon dimorphism in a wasp sheds light on hydrocarbon biosynthesis genes in Hymenoptera.</title>
        <authorList>
            <person name="Moris V.C."/>
            <person name="Podsiadlowski L."/>
            <person name="Martin S."/>
            <person name="Oeyen J.P."/>
            <person name="Donath A."/>
            <person name="Petersen M."/>
            <person name="Wilbrandt J."/>
            <person name="Misof B."/>
            <person name="Liedtke D."/>
            <person name="Thamm M."/>
            <person name="Scheiner R."/>
            <person name="Schmitt T."/>
            <person name="Niehuis O."/>
        </authorList>
    </citation>
    <scope>NUCLEOTIDE SEQUENCE</scope>
    <source>
        <strain evidence="10">GBR_01_08_01A</strain>
    </source>
</reference>
<keyword evidence="11" id="KW-1185">Reference proteome</keyword>
<dbReference type="CDD" id="cd00086">
    <property type="entry name" value="homeodomain"/>
    <property type="match status" value="1"/>
</dbReference>
<feature type="compositionally biased region" description="Pro residues" evidence="8">
    <location>
        <begin position="516"/>
        <end position="526"/>
    </location>
</feature>
<feature type="domain" description="Homeobox" evidence="9">
    <location>
        <begin position="340"/>
        <end position="400"/>
    </location>
</feature>
<evidence type="ECO:0000256" key="1">
    <source>
        <dbReference type="ARBA" id="ARBA00004123"/>
    </source>
</evidence>
<dbReference type="InterPro" id="IPR017970">
    <property type="entry name" value="Homeobox_CS"/>
</dbReference>
<proteinExistence type="predicted"/>
<dbReference type="InterPro" id="IPR009057">
    <property type="entry name" value="Homeodomain-like_sf"/>
</dbReference>
<dbReference type="GO" id="GO:0000978">
    <property type="term" value="F:RNA polymerase II cis-regulatory region sequence-specific DNA binding"/>
    <property type="evidence" value="ECO:0007669"/>
    <property type="project" value="TreeGrafter"/>
</dbReference>
<dbReference type="AlphaFoldDB" id="A0AAD9RTG2"/>
<protein>
    <recommendedName>
        <fullName evidence="9">Homeobox domain-containing protein</fullName>
    </recommendedName>
</protein>
<feature type="compositionally biased region" description="Gly residues" evidence="8">
    <location>
        <begin position="406"/>
        <end position="415"/>
    </location>
</feature>
<evidence type="ECO:0000313" key="11">
    <source>
        <dbReference type="Proteomes" id="UP001258017"/>
    </source>
</evidence>
<dbReference type="FunFam" id="1.10.10.60:FF:000233">
    <property type="entry name" value="Distal-less, isoform C"/>
    <property type="match status" value="1"/>
</dbReference>
<evidence type="ECO:0000256" key="6">
    <source>
        <dbReference type="PROSITE-ProRule" id="PRU00108"/>
    </source>
</evidence>
<dbReference type="Proteomes" id="UP001258017">
    <property type="component" value="Unassembled WGS sequence"/>
</dbReference>
<dbReference type="EMBL" id="JAIFRP010000021">
    <property type="protein sequence ID" value="KAK2585622.1"/>
    <property type="molecule type" value="Genomic_DNA"/>
</dbReference>
<evidence type="ECO:0000256" key="7">
    <source>
        <dbReference type="RuleBase" id="RU000682"/>
    </source>
</evidence>
<dbReference type="InterPro" id="IPR020479">
    <property type="entry name" value="HD_metazoa"/>
</dbReference>
<keyword evidence="2" id="KW-0217">Developmental protein</keyword>
<organism evidence="10 11">
    <name type="scientific">Odynerus spinipes</name>
    <dbReference type="NCBI Taxonomy" id="1348599"/>
    <lineage>
        <taxon>Eukaryota</taxon>
        <taxon>Metazoa</taxon>
        <taxon>Ecdysozoa</taxon>
        <taxon>Arthropoda</taxon>
        <taxon>Hexapoda</taxon>
        <taxon>Insecta</taxon>
        <taxon>Pterygota</taxon>
        <taxon>Neoptera</taxon>
        <taxon>Endopterygota</taxon>
        <taxon>Hymenoptera</taxon>
        <taxon>Apocrita</taxon>
        <taxon>Aculeata</taxon>
        <taxon>Vespoidea</taxon>
        <taxon>Vespidae</taxon>
        <taxon>Eumeninae</taxon>
        <taxon>Odynerus</taxon>
    </lineage>
</organism>